<gene>
    <name evidence="7" type="ORF">HD601_001160</name>
</gene>
<dbReference type="InterPro" id="IPR003807">
    <property type="entry name" value="DUF202"/>
</dbReference>
<keyword evidence="2 5" id="KW-0812">Transmembrane</keyword>
<proteinExistence type="predicted"/>
<evidence type="ECO:0000256" key="3">
    <source>
        <dbReference type="ARBA" id="ARBA00022989"/>
    </source>
</evidence>
<evidence type="ECO:0000256" key="2">
    <source>
        <dbReference type="ARBA" id="ARBA00022692"/>
    </source>
</evidence>
<accession>A0A7W9GMM4</accession>
<organism evidence="7 8">
    <name type="scientific">Jiangella mangrovi</name>
    <dbReference type="NCBI Taxonomy" id="1524084"/>
    <lineage>
        <taxon>Bacteria</taxon>
        <taxon>Bacillati</taxon>
        <taxon>Actinomycetota</taxon>
        <taxon>Actinomycetes</taxon>
        <taxon>Jiangellales</taxon>
        <taxon>Jiangellaceae</taxon>
        <taxon>Jiangella</taxon>
    </lineage>
</organism>
<feature type="transmembrane region" description="Helical" evidence="5">
    <location>
        <begin position="85"/>
        <end position="106"/>
    </location>
</feature>
<comment type="subcellular location">
    <subcellularLocation>
        <location evidence="1">Endomembrane system</location>
        <topology evidence="1">Multi-pass membrane protein</topology>
    </subcellularLocation>
</comment>
<evidence type="ECO:0000313" key="7">
    <source>
        <dbReference type="EMBL" id="MBB5786585.1"/>
    </source>
</evidence>
<dbReference type="AlphaFoldDB" id="A0A7W9GMM4"/>
<feature type="domain" description="DUF202" evidence="6">
    <location>
        <begin position="8"/>
        <end position="71"/>
    </location>
</feature>
<name>A0A7W9GMM4_9ACTN</name>
<dbReference type="RefSeq" id="WP_184820124.1">
    <property type="nucleotide sequence ID" value="NZ_JACHMM010000001.1"/>
</dbReference>
<dbReference type="EMBL" id="JACHMM010000001">
    <property type="protein sequence ID" value="MBB5786585.1"/>
    <property type="molecule type" value="Genomic_DNA"/>
</dbReference>
<keyword evidence="3 5" id="KW-1133">Transmembrane helix</keyword>
<dbReference type="Proteomes" id="UP000542813">
    <property type="component" value="Unassembled WGS sequence"/>
</dbReference>
<sequence>MTEETYDRGAQNERTALAWIRTSLALLVGVVLASRLAAEPLGPAAVVFGLVVAPVALLVLVLARRRYRRSHEALHADRALPDGKLPGLVALVTLLLGVLEIAYAIAART</sequence>
<feature type="transmembrane region" description="Helical" evidence="5">
    <location>
        <begin position="44"/>
        <end position="64"/>
    </location>
</feature>
<dbReference type="GO" id="GO:0012505">
    <property type="term" value="C:endomembrane system"/>
    <property type="evidence" value="ECO:0007669"/>
    <property type="project" value="UniProtKB-SubCell"/>
</dbReference>
<evidence type="ECO:0000256" key="4">
    <source>
        <dbReference type="ARBA" id="ARBA00023136"/>
    </source>
</evidence>
<evidence type="ECO:0000256" key="5">
    <source>
        <dbReference type="SAM" id="Phobius"/>
    </source>
</evidence>
<evidence type="ECO:0000256" key="1">
    <source>
        <dbReference type="ARBA" id="ARBA00004127"/>
    </source>
</evidence>
<comment type="caution">
    <text evidence="7">The sequence shown here is derived from an EMBL/GenBank/DDBJ whole genome shotgun (WGS) entry which is preliminary data.</text>
</comment>
<feature type="transmembrane region" description="Helical" evidence="5">
    <location>
        <begin position="18"/>
        <end position="38"/>
    </location>
</feature>
<reference evidence="7 8" key="1">
    <citation type="submission" date="2020-08" db="EMBL/GenBank/DDBJ databases">
        <title>Sequencing the genomes of 1000 actinobacteria strains.</title>
        <authorList>
            <person name="Klenk H.-P."/>
        </authorList>
    </citation>
    <scope>NUCLEOTIDE SEQUENCE [LARGE SCALE GENOMIC DNA]</scope>
    <source>
        <strain evidence="7 8">DSM 102122</strain>
    </source>
</reference>
<evidence type="ECO:0000313" key="8">
    <source>
        <dbReference type="Proteomes" id="UP000542813"/>
    </source>
</evidence>
<evidence type="ECO:0000259" key="6">
    <source>
        <dbReference type="Pfam" id="PF02656"/>
    </source>
</evidence>
<dbReference type="Pfam" id="PF02656">
    <property type="entry name" value="DUF202"/>
    <property type="match status" value="1"/>
</dbReference>
<keyword evidence="8" id="KW-1185">Reference proteome</keyword>
<protein>
    <submittedName>
        <fullName evidence="7">Putative membrane protein</fullName>
    </submittedName>
</protein>
<keyword evidence="4 5" id="KW-0472">Membrane</keyword>